<keyword evidence="3" id="KW-1185">Reference proteome</keyword>
<evidence type="ECO:0000313" key="2">
    <source>
        <dbReference type="EMBL" id="EFN82833.1"/>
    </source>
</evidence>
<feature type="region of interest" description="Disordered" evidence="1">
    <location>
        <begin position="1"/>
        <end position="29"/>
    </location>
</feature>
<accession>E2BN71</accession>
<dbReference type="InParanoid" id="E2BN71"/>
<dbReference type="Proteomes" id="UP000008237">
    <property type="component" value="Unassembled WGS sequence"/>
</dbReference>
<feature type="compositionally biased region" description="Basic and acidic residues" evidence="1">
    <location>
        <begin position="1"/>
        <end position="14"/>
    </location>
</feature>
<feature type="non-terminal residue" evidence="2">
    <location>
        <position position="29"/>
    </location>
</feature>
<name>E2BN71_HARSA</name>
<proteinExistence type="predicted"/>
<evidence type="ECO:0000313" key="3">
    <source>
        <dbReference type="Proteomes" id="UP000008237"/>
    </source>
</evidence>
<gene>
    <name evidence="2" type="ORF">EAI_07276</name>
</gene>
<dbReference type="EMBL" id="GL449385">
    <property type="protein sequence ID" value="EFN82833.1"/>
    <property type="molecule type" value="Genomic_DNA"/>
</dbReference>
<reference evidence="2 3" key="1">
    <citation type="journal article" date="2010" name="Science">
        <title>Genomic comparison of the ants Camponotus floridanus and Harpegnathos saltator.</title>
        <authorList>
            <person name="Bonasio R."/>
            <person name="Zhang G."/>
            <person name="Ye C."/>
            <person name="Mutti N.S."/>
            <person name="Fang X."/>
            <person name="Qin N."/>
            <person name="Donahue G."/>
            <person name="Yang P."/>
            <person name="Li Q."/>
            <person name="Li C."/>
            <person name="Zhang P."/>
            <person name="Huang Z."/>
            <person name="Berger S.L."/>
            <person name="Reinberg D."/>
            <person name="Wang J."/>
            <person name="Liebig J."/>
        </authorList>
    </citation>
    <scope>NUCLEOTIDE SEQUENCE [LARGE SCALE GENOMIC DNA]</scope>
    <source>
        <strain evidence="2 3">R22 G/1</strain>
    </source>
</reference>
<feature type="non-terminal residue" evidence="2">
    <location>
        <position position="1"/>
    </location>
</feature>
<dbReference type="AlphaFoldDB" id="E2BN71"/>
<organism evidence="3">
    <name type="scientific">Harpegnathos saltator</name>
    <name type="common">Jerdon's jumping ant</name>
    <dbReference type="NCBI Taxonomy" id="610380"/>
    <lineage>
        <taxon>Eukaryota</taxon>
        <taxon>Metazoa</taxon>
        <taxon>Ecdysozoa</taxon>
        <taxon>Arthropoda</taxon>
        <taxon>Hexapoda</taxon>
        <taxon>Insecta</taxon>
        <taxon>Pterygota</taxon>
        <taxon>Neoptera</taxon>
        <taxon>Endopterygota</taxon>
        <taxon>Hymenoptera</taxon>
        <taxon>Apocrita</taxon>
        <taxon>Aculeata</taxon>
        <taxon>Formicoidea</taxon>
        <taxon>Formicidae</taxon>
        <taxon>Ponerinae</taxon>
        <taxon>Ponerini</taxon>
        <taxon>Harpegnathos</taxon>
    </lineage>
</organism>
<sequence length="29" mass="3348">KFHERDESLDEQKGRGCPLTITEANPFKT</sequence>
<evidence type="ECO:0000256" key="1">
    <source>
        <dbReference type="SAM" id="MobiDB-lite"/>
    </source>
</evidence>
<protein>
    <submittedName>
        <fullName evidence="2">Uncharacterized protein</fullName>
    </submittedName>
</protein>